<evidence type="ECO:0000256" key="1">
    <source>
        <dbReference type="SAM" id="MobiDB-lite"/>
    </source>
</evidence>
<comment type="caution">
    <text evidence="2">The sequence shown here is derived from an EMBL/GenBank/DDBJ whole genome shotgun (WGS) entry which is preliminary data.</text>
</comment>
<dbReference type="AlphaFoldDB" id="A0AAD3SGK2"/>
<organism evidence="2 3">
    <name type="scientific">Nepenthes gracilis</name>
    <name type="common">Slender pitcher plant</name>
    <dbReference type="NCBI Taxonomy" id="150966"/>
    <lineage>
        <taxon>Eukaryota</taxon>
        <taxon>Viridiplantae</taxon>
        <taxon>Streptophyta</taxon>
        <taxon>Embryophyta</taxon>
        <taxon>Tracheophyta</taxon>
        <taxon>Spermatophyta</taxon>
        <taxon>Magnoliopsida</taxon>
        <taxon>eudicotyledons</taxon>
        <taxon>Gunneridae</taxon>
        <taxon>Pentapetalae</taxon>
        <taxon>Caryophyllales</taxon>
        <taxon>Nepenthaceae</taxon>
        <taxon>Nepenthes</taxon>
    </lineage>
</organism>
<dbReference type="EMBL" id="BSYO01000010">
    <property type="protein sequence ID" value="GMH10928.1"/>
    <property type="molecule type" value="Genomic_DNA"/>
</dbReference>
<accession>A0AAD3SGK2</accession>
<dbReference type="Proteomes" id="UP001279734">
    <property type="component" value="Unassembled WGS sequence"/>
</dbReference>
<feature type="compositionally biased region" description="Low complexity" evidence="1">
    <location>
        <begin position="202"/>
        <end position="221"/>
    </location>
</feature>
<dbReference type="PANTHER" id="PTHR47584">
    <property type="match status" value="1"/>
</dbReference>
<evidence type="ECO:0000313" key="2">
    <source>
        <dbReference type="EMBL" id="GMH10928.1"/>
    </source>
</evidence>
<feature type="compositionally biased region" description="Polar residues" evidence="1">
    <location>
        <begin position="139"/>
        <end position="152"/>
    </location>
</feature>
<reference evidence="2" key="1">
    <citation type="submission" date="2023-05" db="EMBL/GenBank/DDBJ databases">
        <title>Nepenthes gracilis genome sequencing.</title>
        <authorList>
            <person name="Fukushima K."/>
        </authorList>
    </citation>
    <scope>NUCLEOTIDE SEQUENCE</scope>
    <source>
        <strain evidence="2">SING2019-196</strain>
    </source>
</reference>
<feature type="region of interest" description="Disordered" evidence="1">
    <location>
        <begin position="202"/>
        <end position="230"/>
    </location>
</feature>
<sequence>MLLAGPSITLPHVIRPITLGFPRLHSTRWHPDRMQKQNLSPTLPHGQLQRKGKLLRQPGIIYDPVLNAVIAPDDVWESYIKVNKNAKRFRKKGCPFFNELAIIFEDTTVKYKDVYPWLPTQYSLDDEDRDKLDLEDASTNDTPSALPSNSSDGDGYPLTSMLRRRLRSPTPTSHFRAKRAREMEMRAGMIGEAWREWGEAAAAKARSPTVTPSMTTATTSKPEPETASHTSAFSITNCVKCLESIEGVDGGTYIKALKMFKDVDWREMFMAMSAERRLVWLASLE</sequence>
<keyword evidence="3" id="KW-1185">Reference proteome</keyword>
<feature type="region of interest" description="Disordered" evidence="1">
    <location>
        <begin position="134"/>
        <end position="158"/>
    </location>
</feature>
<name>A0AAD3SGK2_NEPGR</name>
<protein>
    <submittedName>
        <fullName evidence="2">Uncharacterized protein</fullName>
    </submittedName>
</protein>
<dbReference type="InterPro" id="IPR045026">
    <property type="entry name" value="LIMYB"/>
</dbReference>
<dbReference type="PANTHER" id="PTHR47584:SF14">
    <property type="entry name" value="L10-INTERACTING MYB DOMAIN-CONTAINING PROTEIN-LIKE"/>
    <property type="match status" value="1"/>
</dbReference>
<gene>
    <name evidence="2" type="ORF">Nepgr_012769</name>
</gene>
<proteinExistence type="predicted"/>
<evidence type="ECO:0000313" key="3">
    <source>
        <dbReference type="Proteomes" id="UP001279734"/>
    </source>
</evidence>